<comment type="subcellular location">
    <subcellularLocation>
        <location evidence="1">Cytoplasm</location>
    </subcellularLocation>
</comment>
<evidence type="ECO:0000256" key="3">
    <source>
        <dbReference type="ARBA" id="ARBA00012328"/>
    </source>
</evidence>
<reference evidence="12" key="1">
    <citation type="submission" date="2020-10" db="EMBL/GenBank/DDBJ databases">
        <title>Unveiling of a novel bifunctional photoreceptor, Dualchrome1, isolated from a cosmopolitan green alga.</title>
        <authorList>
            <person name="Suzuki S."/>
            <person name="Kawachi M."/>
        </authorList>
    </citation>
    <scope>NUCLEOTIDE SEQUENCE</scope>
    <source>
        <strain evidence="12">NIES 2893</strain>
    </source>
</reference>
<dbReference type="AlphaFoldDB" id="A0A830HJ70"/>
<protein>
    <recommendedName>
        <fullName evidence="3">16S rRNA (uracil(1498)-N(3))-methyltransferase</fullName>
        <ecNumber evidence="3">2.1.1.193</ecNumber>
    </recommendedName>
</protein>
<dbReference type="InterPro" id="IPR006700">
    <property type="entry name" value="RsmE"/>
</dbReference>
<comment type="caution">
    <text evidence="12">The sequence shown here is derived from an EMBL/GenBank/DDBJ whole genome shotgun (WGS) entry which is preliminary data.</text>
</comment>
<keyword evidence="8" id="KW-0949">S-adenosyl-L-methionine</keyword>
<evidence type="ECO:0000313" key="13">
    <source>
        <dbReference type="Proteomes" id="UP000660262"/>
    </source>
</evidence>
<dbReference type="PANTHER" id="PTHR30027">
    <property type="entry name" value="RIBOSOMAL RNA SMALL SUBUNIT METHYLTRANSFERASE E"/>
    <property type="match status" value="1"/>
</dbReference>
<dbReference type="EC" id="2.1.1.193" evidence="3"/>
<proteinExistence type="inferred from homology"/>
<accession>A0A830HJ70</accession>
<name>A0A830HJ70_9CHLO</name>
<dbReference type="EMBL" id="BNJQ01000014">
    <property type="protein sequence ID" value="GHP06918.1"/>
    <property type="molecule type" value="Genomic_DNA"/>
</dbReference>
<keyword evidence="13" id="KW-1185">Reference proteome</keyword>
<evidence type="ECO:0000256" key="1">
    <source>
        <dbReference type="ARBA" id="ARBA00004496"/>
    </source>
</evidence>
<keyword evidence="5" id="KW-0698">rRNA processing</keyword>
<dbReference type="InterPro" id="IPR046886">
    <property type="entry name" value="RsmE_MTase_dom"/>
</dbReference>
<dbReference type="OrthoDB" id="3465at2759"/>
<keyword evidence="7" id="KW-0808">Transferase</keyword>
<dbReference type="PANTHER" id="PTHR30027:SF3">
    <property type="entry name" value="16S RRNA (URACIL(1498)-N(3))-METHYLTRANSFERASE"/>
    <property type="match status" value="1"/>
</dbReference>
<evidence type="ECO:0000256" key="6">
    <source>
        <dbReference type="ARBA" id="ARBA00022603"/>
    </source>
</evidence>
<dbReference type="Pfam" id="PF04452">
    <property type="entry name" value="Methyltrans_RNA"/>
    <property type="match status" value="1"/>
</dbReference>
<evidence type="ECO:0000256" key="10">
    <source>
        <dbReference type="ARBA" id="ARBA00047944"/>
    </source>
</evidence>
<evidence type="ECO:0000256" key="4">
    <source>
        <dbReference type="ARBA" id="ARBA00022490"/>
    </source>
</evidence>
<evidence type="ECO:0000313" key="12">
    <source>
        <dbReference type="EMBL" id="GHP06918.1"/>
    </source>
</evidence>
<comment type="function">
    <text evidence="9">Specifically methylates the N3 position of the uracil ring of uridine 1498 (m3U1498) in 16S rRNA. Acts on the fully assembled 30S ribosomal subunit.</text>
</comment>
<evidence type="ECO:0000256" key="2">
    <source>
        <dbReference type="ARBA" id="ARBA00005528"/>
    </source>
</evidence>
<organism evidence="12 13">
    <name type="scientific">Pycnococcus provasolii</name>
    <dbReference type="NCBI Taxonomy" id="41880"/>
    <lineage>
        <taxon>Eukaryota</taxon>
        <taxon>Viridiplantae</taxon>
        <taxon>Chlorophyta</taxon>
        <taxon>Pseudoscourfieldiophyceae</taxon>
        <taxon>Pseudoscourfieldiales</taxon>
        <taxon>Pycnococcaceae</taxon>
        <taxon>Pycnococcus</taxon>
    </lineage>
</organism>
<dbReference type="GO" id="GO:0005737">
    <property type="term" value="C:cytoplasm"/>
    <property type="evidence" value="ECO:0007669"/>
    <property type="project" value="UniProtKB-SubCell"/>
</dbReference>
<evidence type="ECO:0000256" key="7">
    <source>
        <dbReference type="ARBA" id="ARBA00022679"/>
    </source>
</evidence>
<keyword evidence="4" id="KW-0963">Cytoplasm</keyword>
<gene>
    <name evidence="12" type="ORF">PPROV_000566200</name>
</gene>
<feature type="domain" description="Ribosomal RNA small subunit methyltransferase E methyltransferase" evidence="11">
    <location>
        <begin position="152"/>
        <end position="309"/>
    </location>
</feature>
<comment type="catalytic activity">
    <reaction evidence="10">
        <text>uridine(1498) in 16S rRNA + S-adenosyl-L-methionine = N(3)-methyluridine(1498) in 16S rRNA + S-adenosyl-L-homocysteine + H(+)</text>
        <dbReference type="Rhea" id="RHEA:42920"/>
        <dbReference type="Rhea" id="RHEA-COMP:10283"/>
        <dbReference type="Rhea" id="RHEA-COMP:10284"/>
        <dbReference type="ChEBI" id="CHEBI:15378"/>
        <dbReference type="ChEBI" id="CHEBI:57856"/>
        <dbReference type="ChEBI" id="CHEBI:59789"/>
        <dbReference type="ChEBI" id="CHEBI:65315"/>
        <dbReference type="ChEBI" id="CHEBI:74502"/>
        <dbReference type="EC" id="2.1.1.193"/>
    </reaction>
</comment>
<dbReference type="GO" id="GO:0070042">
    <property type="term" value="F:rRNA (uridine-N3-)-methyltransferase activity"/>
    <property type="evidence" value="ECO:0007669"/>
    <property type="project" value="TreeGrafter"/>
</dbReference>
<dbReference type="Gene3D" id="3.40.1280.10">
    <property type="match status" value="1"/>
</dbReference>
<dbReference type="Proteomes" id="UP000660262">
    <property type="component" value="Unassembled WGS sequence"/>
</dbReference>
<keyword evidence="6" id="KW-0489">Methyltransferase</keyword>
<evidence type="ECO:0000256" key="8">
    <source>
        <dbReference type="ARBA" id="ARBA00022691"/>
    </source>
</evidence>
<evidence type="ECO:0000256" key="9">
    <source>
        <dbReference type="ARBA" id="ARBA00025699"/>
    </source>
</evidence>
<sequence length="315" mass="33344">MKVPYAQHNAHVKRIHMSSFLAFSYKSLGASDANLPRVYVDLGDNMDVVVGDDDDASGQASRLASSLQGGAFSVASYAVGAAVPISRDATKHLRALRIRQGDPFDICDGLGNVATCTLMHDDSANNKRRQQDTLAIVQQAPRHEPPPTPAWTLAVACGSLKGGRADWLVEKTAELGAATFAPVTCHRSSNVYDGRITRWERLARAASEQSLRAHSLNFSDQPLDVRDLAALASSGKPVLVAAAGGERAVDIFRDEKYGGASEGVLVVGPEGDFTPDELNLLLQSGAQAVGLGPSRLRVESAAVALLSVARVFATS</sequence>
<evidence type="ECO:0000256" key="5">
    <source>
        <dbReference type="ARBA" id="ARBA00022552"/>
    </source>
</evidence>
<comment type="similarity">
    <text evidence="2">Belongs to the RNA methyltransferase RsmE family.</text>
</comment>
<dbReference type="InterPro" id="IPR029026">
    <property type="entry name" value="tRNA_m1G_MTases_N"/>
</dbReference>
<dbReference type="GO" id="GO:0070475">
    <property type="term" value="P:rRNA base methylation"/>
    <property type="evidence" value="ECO:0007669"/>
    <property type="project" value="TreeGrafter"/>
</dbReference>
<dbReference type="SUPFAM" id="SSF75217">
    <property type="entry name" value="alpha/beta knot"/>
    <property type="match status" value="1"/>
</dbReference>
<dbReference type="CDD" id="cd18084">
    <property type="entry name" value="RsmE-like"/>
    <property type="match status" value="1"/>
</dbReference>
<evidence type="ECO:0000259" key="11">
    <source>
        <dbReference type="Pfam" id="PF04452"/>
    </source>
</evidence>
<dbReference type="NCBIfam" id="TIGR00046">
    <property type="entry name" value="RsmE family RNA methyltransferase"/>
    <property type="match status" value="1"/>
</dbReference>
<dbReference type="InterPro" id="IPR029028">
    <property type="entry name" value="Alpha/beta_knot_MTases"/>
</dbReference>